<reference evidence="2" key="2">
    <citation type="submission" date="2013-07" db="EMBL/GenBank/DDBJ databases">
        <authorList>
            <consortium name="The Broad Institute Genome Sequencing Platform"/>
            <person name="Cuomo C."/>
            <person name="Litvintseva A."/>
            <person name="Chen Y."/>
            <person name="Heitman J."/>
            <person name="Sun S."/>
            <person name="Springer D."/>
            <person name="Dromer F."/>
            <person name="Young S.K."/>
            <person name="Zeng Q."/>
            <person name="Gargeya S."/>
            <person name="Fitzgerald M."/>
            <person name="Abouelleil A."/>
            <person name="Alvarado L."/>
            <person name="Berlin A.M."/>
            <person name="Chapman S.B."/>
            <person name="Dewar J."/>
            <person name="Goldberg J."/>
            <person name="Griggs A."/>
            <person name="Gujja S."/>
            <person name="Hansen M."/>
            <person name="Howarth C."/>
            <person name="Imamovic A."/>
            <person name="Larimer J."/>
            <person name="McCowan C."/>
            <person name="Murphy C."/>
            <person name="Pearson M."/>
            <person name="Priest M."/>
            <person name="Roberts A."/>
            <person name="Saif S."/>
            <person name="Shea T."/>
            <person name="Sykes S."/>
            <person name="Wortman J."/>
            <person name="Nusbaum C."/>
            <person name="Birren B."/>
        </authorList>
    </citation>
    <scope>NUCLEOTIDE SEQUENCE</scope>
    <source>
        <strain evidence="2">CBS 10118</strain>
    </source>
</reference>
<dbReference type="EMBL" id="CP144541">
    <property type="protein sequence ID" value="WVW79759.1"/>
    <property type="molecule type" value="Genomic_DNA"/>
</dbReference>
<evidence type="ECO:0000313" key="2">
    <source>
        <dbReference type="EMBL" id="WVW79759.1"/>
    </source>
</evidence>
<dbReference type="EMBL" id="KI894018">
    <property type="protein sequence ID" value="OCF28915.1"/>
    <property type="molecule type" value="Genomic_DNA"/>
</dbReference>
<keyword evidence="3" id="KW-1185">Reference proteome</keyword>
<dbReference type="KEGG" id="kbi:30204804"/>
<reference evidence="2" key="4">
    <citation type="submission" date="2024-02" db="EMBL/GenBank/DDBJ databases">
        <title>Comparative genomics of Cryptococcus and Kwoniella reveals pathogenesis evolution and contrasting modes of karyotype evolution via chromosome fusion or intercentromeric recombination.</title>
        <authorList>
            <person name="Coelho M.A."/>
            <person name="David-Palma M."/>
            <person name="Shea T."/>
            <person name="Bowers K."/>
            <person name="McGinley-Smith S."/>
            <person name="Mohammad A.W."/>
            <person name="Gnirke A."/>
            <person name="Yurkov A.M."/>
            <person name="Nowrousian M."/>
            <person name="Sun S."/>
            <person name="Cuomo C.A."/>
            <person name="Heitman J."/>
        </authorList>
    </citation>
    <scope>NUCLEOTIDE SEQUENCE</scope>
    <source>
        <strain evidence="2">CBS 10118</strain>
    </source>
</reference>
<gene>
    <name evidence="1" type="ORF">I302_00405</name>
    <name evidence="2" type="ORF">I302_101729</name>
</gene>
<sequence>MTSTGNSNNLMPHFKFRSGQSCPQETHRTLDYCLKGFGKTDSEAWKMYLERPGTNGGGSENKELTIAPSVHSADAAPGEDPKGRDFFYSLTLTRPPESRMPKLEKFPVPLNSMVSFDGVAWRPTESGVSAQASLNLNNGYVEITNTIKAGDEWTMPGGETVSVVREYLKSDTSLPPWNCKSAGGSNFSKGRKSVRWNVAAA</sequence>
<name>A0A1B9GD21_9TREE</name>
<organism evidence="1">
    <name type="scientific">Kwoniella bestiolae CBS 10118</name>
    <dbReference type="NCBI Taxonomy" id="1296100"/>
    <lineage>
        <taxon>Eukaryota</taxon>
        <taxon>Fungi</taxon>
        <taxon>Dikarya</taxon>
        <taxon>Basidiomycota</taxon>
        <taxon>Agaricomycotina</taxon>
        <taxon>Tremellomycetes</taxon>
        <taxon>Tremellales</taxon>
        <taxon>Cryptococcaceae</taxon>
        <taxon>Kwoniella</taxon>
    </lineage>
</organism>
<dbReference type="RefSeq" id="XP_019049985.1">
    <property type="nucleotide sequence ID" value="XM_019187107.1"/>
</dbReference>
<protein>
    <submittedName>
        <fullName evidence="1">Uncharacterized protein</fullName>
    </submittedName>
</protein>
<dbReference type="Proteomes" id="UP000092730">
    <property type="component" value="Chromosome 1"/>
</dbReference>
<evidence type="ECO:0000313" key="1">
    <source>
        <dbReference type="EMBL" id="OCF28915.1"/>
    </source>
</evidence>
<dbReference type="AlphaFoldDB" id="A0A1B9GD21"/>
<reference evidence="1" key="1">
    <citation type="submission" date="2013-07" db="EMBL/GenBank/DDBJ databases">
        <title>The Genome Sequence of Cryptococcus bestiolae CBS10118.</title>
        <authorList>
            <consortium name="The Broad Institute Genome Sequencing Platform"/>
            <person name="Cuomo C."/>
            <person name="Litvintseva A."/>
            <person name="Chen Y."/>
            <person name="Heitman J."/>
            <person name="Sun S."/>
            <person name="Springer D."/>
            <person name="Dromer F."/>
            <person name="Young S.K."/>
            <person name="Zeng Q."/>
            <person name="Gargeya S."/>
            <person name="Fitzgerald M."/>
            <person name="Abouelleil A."/>
            <person name="Alvarado L."/>
            <person name="Berlin A.M."/>
            <person name="Chapman S.B."/>
            <person name="Dewar J."/>
            <person name="Goldberg J."/>
            <person name="Griggs A."/>
            <person name="Gujja S."/>
            <person name="Hansen M."/>
            <person name="Howarth C."/>
            <person name="Imamovic A."/>
            <person name="Larimer J."/>
            <person name="McCowan C."/>
            <person name="Murphy C."/>
            <person name="Pearson M."/>
            <person name="Priest M."/>
            <person name="Roberts A."/>
            <person name="Saif S."/>
            <person name="Shea T."/>
            <person name="Sykes S."/>
            <person name="Wortman J."/>
            <person name="Nusbaum C."/>
            <person name="Birren B."/>
        </authorList>
    </citation>
    <scope>NUCLEOTIDE SEQUENCE [LARGE SCALE GENOMIC DNA]</scope>
    <source>
        <strain evidence="1">CBS 10118</strain>
    </source>
</reference>
<reference evidence="1" key="3">
    <citation type="submission" date="2014-01" db="EMBL/GenBank/DDBJ databases">
        <title>Evolution of pathogenesis and genome organization in the Tremellales.</title>
        <authorList>
            <person name="Cuomo C."/>
            <person name="Litvintseva A."/>
            <person name="Heitman J."/>
            <person name="Chen Y."/>
            <person name="Sun S."/>
            <person name="Springer D."/>
            <person name="Dromer F."/>
            <person name="Young S."/>
            <person name="Zeng Q."/>
            <person name="Chapman S."/>
            <person name="Gujja S."/>
            <person name="Saif S."/>
            <person name="Birren B."/>
        </authorList>
    </citation>
    <scope>NUCLEOTIDE SEQUENCE</scope>
    <source>
        <strain evidence="1">CBS 10118</strain>
    </source>
</reference>
<dbReference type="VEuPathDB" id="FungiDB:I302_00405"/>
<dbReference type="GeneID" id="30204804"/>
<evidence type="ECO:0000313" key="3">
    <source>
        <dbReference type="Proteomes" id="UP000092730"/>
    </source>
</evidence>
<accession>A0A1B9GD21</accession>
<proteinExistence type="predicted"/>